<dbReference type="Proteomes" id="UP001183414">
    <property type="component" value="Unassembled WGS sequence"/>
</dbReference>
<proteinExistence type="predicted"/>
<organism evidence="2 3">
    <name type="scientific">Streptomyces hazeniae</name>
    <dbReference type="NCBI Taxonomy" id="3075538"/>
    <lineage>
        <taxon>Bacteria</taxon>
        <taxon>Bacillati</taxon>
        <taxon>Actinomycetota</taxon>
        <taxon>Actinomycetes</taxon>
        <taxon>Kitasatosporales</taxon>
        <taxon>Streptomycetaceae</taxon>
        <taxon>Streptomyces</taxon>
    </lineage>
</organism>
<dbReference type="PANTHER" id="PTHR39209:SF2">
    <property type="entry name" value="CYTOPLASMIC PROTEIN"/>
    <property type="match status" value="1"/>
</dbReference>
<dbReference type="EMBL" id="JAVREQ010000011">
    <property type="protein sequence ID" value="MDT0379979.1"/>
    <property type="molecule type" value="Genomic_DNA"/>
</dbReference>
<name>A0ABU2NSL9_9ACTN</name>
<dbReference type="SMART" id="SM00873">
    <property type="entry name" value="B3_4"/>
    <property type="match status" value="1"/>
</dbReference>
<evidence type="ECO:0000313" key="2">
    <source>
        <dbReference type="EMBL" id="MDT0379979.1"/>
    </source>
</evidence>
<keyword evidence="2" id="KW-0436">Ligase</keyword>
<feature type="domain" description="B3/B4 tRNA-binding" evidence="1">
    <location>
        <begin position="71"/>
        <end position="221"/>
    </location>
</feature>
<comment type="caution">
    <text evidence="2">The sequence shown here is derived from an EMBL/GenBank/DDBJ whole genome shotgun (WGS) entry which is preliminary data.</text>
</comment>
<keyword evidence="3" id="KW-1185">Reference proteome</keyword>
<dbReference type="Gene3D" id="3.50.40.10">
    <property type="entry name" value="Phenylalanyl-trna Synthetase, Chain B, domain 3"/>
    <property type="match status" value="1"/>
</dbReference>
<dbReference type="RefSeq" id="WP_311673744.1">
    <property type="nucleotide sequence ID" value="NZ_JAVREQ010000011.1"/>
</dbReference>
<evidence type="ECO:0000259" key="1">
    <source>
        <dbReference type="SMART" id="SM00873"/>
    </source>
</evidence>
<gene>
    <name evidence="2" type="ORF">RM572_14540</name>
</gene>
<dbReference type="SUPFAM" id="SSF56037">
    <property type="entry name" value="PheT/TilS domain"/>
    <property type="match status" value="1"/>
</dbReference>
<accession>A0ABU2NSL9</accession>
<dbReference type="InterPro" id="IPR005146">
    <property type="entry name" value="B3/B4_tRNA-bd"/>
</dbReference>
<sequence length="236" mass="25561">MTADAQHWLDAVRIDAAVSALRPDYRALVVVAEGLRPGPSDETGERHLAAAEKRARDLLGGLPPEDHPHLAAWHEAFRAFGAKPRRTRPSAEALLRRLDDGLPRVDRLTDVYNAVSVAHLVPLGGEDLDHYRGPARLVRADGSEPFEVVAGGEPAVEHPRAGEVVWRDDAGVTCRRWNWRQCARTRLTHETTRAFFVLDALGAMTDDALHAAGEALVEALADGSPGAAFASRVVTG</sequence>
<protein>
    <submittedName>
        <fullName evidence="2">Phenylalanine--tRNA ligase beta subunit-related protein</fullName>
    </submittedName>
</protein>
<dbReference type="Pfam" id="PF03483">
    <property type="entry name" value="B3_4"/>
    <property type="match status" value="1"/>
</dbReference>
<dbReference type="PANTHER" id="PTHR39209">
    <property type="match status" value="1"/>
</dbReference>
<dbReference type="GO" id="GO:0016874">
    <property type="term" value="F:ligase activity"/>
    <property type="evidence" value="ECO:0007669"/>
    <property type="project" value="UniProtKB-KW"/>
</dbReference>
<reference evidence="3" key="1">
    <citation type="submission" date="2023-07" db="EMBL/GenBank/DDBJ databases">
        <title>30 novel species of actinomycetes from the DSMZ collection.</title>
        <authorList>
            <person name="Nouioui I."/>
        </authorList>
    </citation>
    <scope>NUCLEOTIDE SEQUENCE [LARGE SCALE GENOMIC DNA]</scope>
    <source>
        <strain evidence="3">DSM 42041</strain>
    </source>
</reference>
<dbReference type="InterPro" id="IPR020825">
    <property type="entry name" value="Phe-tRNA_synthase-like_B3/B4"/>
</dbReference>
<evidence type="ECO:0000313" key="3">
    <source>
        <dbReference type="Proteomes" id="UP001183414"/>
    </source>
</evidence>